<name>A0ABR0QIF7_GOSAR</name>
<keyword evidence="2" id="KW-1185">Reference proteome</keyword>
<comment type="caution">
    <text evidence="1">The sequence shown here is derived from an EMBL/GenBank/DDBJ whole genome shotgun (WGS) entry which is preliminary data.</text>
</comment>
<proteinExistence type="predicted"/>
<protein>
    <submittedName>
        <fullName evidence="1">Uncharacterized protein</fullName>
    </submittedName>
</protein>
<dbReference type="Proteomes" id="UP001358586">
    <property type="component" value="Chromosome 3"/>
</dbReference>
<accession>A0ABR0QIF7</accession>
<sequence>MTQSMEVVHDISNLDYENHYITVNHPKLDYKSWQEFGIRYHEDKLKTVEGIFDPIDIVLDKATDVVVALTTNIELEPISNENVDEPIHFLAIVGEIRTKEVDGFILFSFDDEIKDQANKASTDIEWLRSSKSGGSKELKMLKYLQTKRFNTVSDVSTRNITSS</sequence>
<organism evidence="1 2">
    <name type="scientific">Gossypium arboreum</name>
    <name type="common">Tree cotton</name>
    <name type="synonym">Gossypium nanking</name>
    <dbReference type="NCBI Taxonomy" id="29729"/>
    <lineage>
        <taxon>Eukaryota</taxon>
        <taxon>Viridiplantae</taxon>
        <taxon>Streptophyta</taxon>
        <taxon>Embryophyta</taxon>
        <taxon>Tracheophyta</taxon>
        <taxon>Spermatophyta</taxon>
        <taxon>Magnoliopsida</taxon>
        <taxon>eudicotyledons</taxon>
        <taxon>Gunneridae</taxon>
        <taxon>Pentapetalae</taxon>
        <taxon>rosids</taxon>
        <taxon>malvids</taxon>
        <taxon>Malvales</taxon>
        <taxon>Malvaceae</taxon>
        <taxon>Malvoideae</taxon>
        <taxon>Gossypium</taxon>
    </lineage>
</organism>
<reference evidence="1 2" key="1">
    <citation type="submission" date="2023-03" db="EMBL/GenBank/DDBJ databases">
        <title>WGS of Gossypium arboreum.</title>
        <authorList>
            <person name="Yu D."/>
        </authorList>
    </citation>
    <scope>NUCLEOTIDE SEQUENCE [LARGE SCALE GENOMIC DNA]</scope>
    <source>
        <tissue evidence="1">Leaf</tissue>
    </source>
</reference>
<evidence type="ECO:0000313" key="1">
    <source>
        <dbReference type="EMBL" id="KAK5838985.1"/>
    </source>
</evidence>
<gene>
    <name evidence="1" type="ORF">PVK06_007736</name>
</gene>
<dbReference type="EMBL" id="JARKNE010000003">
    <property type="protein sequence ID" value="KAK5838985.1"/>
    <property type="molecule type" value="Genomic_DNA"/>
</dbReference>
<evidence type="ECO:0000313" key="2">
    <source>
        <dbReference type="Proteomes" id="UP001358586"/>
    </source>
</evidence>